<keyword evidence="4" id="KW-0238">DNA-binding</keyword>
<dbReference type="PRINTS" id="PR00625">
    <property type="entry name" value="JDOMAIN"/>
</dbReference>
<evidence type="ECO:0000313" key="4">
    <source>
        <dbReference type="EMBL" id="MBB4965507.1"/>
    </source>
</evidence>
<dbReference type="AlphaFoldDB" id="A0A7W7WW19"/>
<dbReference type="PANTHER" id="PTHR43096">
    <property type="entry name" value="DNAJ HOMOLOG 1, MITOCHONDRIAL-RELATED"/>
    <property type="match status" value="1"/>
</dbReference>
<organism evidence="4 5">
    <name type="scientific">Saccharothrix violaceirubra</name>
    <dbReference type="NCBI Taxonomy" id="413306"/>
    <lineage>
        <taxon>Bacteria</taxon>
        <taxon>Bacillati</taxon>
        <taxon>Actinomycetota</taxon>
        <taxon>Actinomycetes</taxon>
        <taxon>Pseudonocardiales</taxon>
        <taxon>Pseudonocardiaceae</taxon>
        <taxon>Saccharothrix</taxon>
    </lineage>
</organism>
<dbReference type="PANTHER" id="PTHR43096:SF52">
    <property type="entry name" value="DNAJ HOMOLOG 1, MITOCHONDRIAL-RELATED"/>
    <property type="match status" value="1"/>
</dbReference>
<dbReference type="RefSeq" id="WP_184669076.1">
    <property type="nucleotide sequence ID" value="NZ_BAABAI010000044.1"/>
</dbReference>
<comment type="caution">
    <text evidence="4">The sequence shown here is derived from an EMBL/GenBank/DDBJ whole genome shotgun (WGS) entry which is preliminary data.</text>
</comment>
<reference evidence="4 5" key="1">
    <citation type="submission" date="2020-08" db="EMBL/GenBank/DDBJ databases">
        <title>Sequencing the genomes of 1000 actinobacteria strains.</title>
        <authorList>
            <person name="Klenk H.-P."/>
        </authorList>
    </citation>
    <scope>NUCLEOTIDE SEQUENCE [LARGE SCALE GENOMIC DNA]</scope>
    <source>
        <strain evidence="4 5">DSM 45084</strain>
    </source>
</reference>
<dbReference type="PROSITE" id="PS50076">
    <property type="entry name" value="DNAJ_2"/>
    <property type="match status" value="1"/>
</dbReference>
<sequence>MPQPRDPYQVLGIARAATPAEIATAYRALVRALHPDAQHQPADPARLAEVLAAYTLLRDPRRRATYDRQHPVTAPPPDPGSTSIPIRVHPAHPRRQPDLRVGPVRHHPE</sequence>
<feature type="domain" description="J" evidence="3">
    <location>
        <begin position="6"/>
        <end position="70"/>
    </location>
</feature>
<evidence type="ECO:0000256" key="1">
    <source>
        <dbReference type="ARBA" id="ARBA00023186"/>
    </source>
</evidence>
<evidence type="ECO:0000256" key="2">
    <source>
        <dbReference type="SAM" id="MobiDB-lite"/>
    </source>
</evidence>
<evidence type="ECO:0000259" key="3">
    <source>
        <dbReference type="PROSITE" id="PS50076"/>
    </source>
</evidence>
<name>A0A7W7WW19_9PSEU</name>
<gene>
    <name evidence="4" type="ORF">F4559_002866</name>
</gene>
<dbReference type="SUPFAM" id="SSF46565">
    <property type="entry name" value="Chaperone J-domain"/>
    <property type="match status" value="1"/>
</dbReference>
<dbReference type="Proteomes" id="UP000542674">
    <property type="component" value="Unassembled WGS sequence"/>
</dbReference>
<feature type="region of interest" description="Disordered" evidence="2">
    <location>
        <begin position="60"/>
        <end position="109"/>
    </location>
</feature>
<keyword evidence="5" id="KW-1185">Reference proteome</keyword>
<dbReference type="InterPro" id="IPR001623">
    <property type="entry name" value="DnaJ_domain"/>
</dbReference>
<dbReference type="InterPro" id="IPR036869">
    <property type="entry name" value="J_dom_sf"/>
</dbReference>
<proteinExistence type="predicted"/>
<evidence type="ECO:0000313" key="5">
    <source>
        <dbReference type="Proteomes" id="UP000542674"/>
    </source>
</evidence>
<dbReference type="GO" id="GO:0042026">
    <property type="term" value="P:protein refolding"/>
    <property type="evidence" value="ECO:0007669"/>
    <property type="project" value="TreeGrafter"/>
</dbReference>
<protein>
    <submittedName>
        <fullName evidence="4">Curved DNA-binding protein CbpA</fullName>
    </submittedName>
</protein>
<dbReference type="SMART" id="SM00271">
    <property type="entry name" value="DnaJ"/>
    <property type="match status" value="1"/>
</dbReference>
<dbReference type="CDD" id="cd06257">
    <property type="entry name" value="DnaJ"/>
    <property type="match status" value="1"/>
</dbReference>
<feature type="compositionally biased region" description="Basic and acidic residues" evidence="2">
    <location>
        <begin position="60"/>
        <end position="70"/>
    </location>
</feature>
<accession>A0A7W7WW19</accession>
<keyword evidence="1" id="KW-0143">Chaperone</keyword>
<dbReference type="Pfam" id="PF00226">
    <property type="entry name" value="DnaJ"/>
    <property type="match status" value="1"/>
</dbReference>
<dbReference type="GO" id="GO:0003677">
    <property type="term" value="F:DNA binding"/>
    <property type="evidence" value="ECO:0007669"/>
    <property type="project" value="UniProtKB-KW"/>
</dbReference>
<dbReference type="GO" id="GO:0051082">
    <property type="term" value="F:unfolded protein binding"/>
    <property type="evidence" value="ECO:0007669"/>
    <property type="project" value="TreeGrafter"/>
</dbReference>
<dbReference type="Gene3D" id="1.10.287.110">
    <property type="entry name" value="DnaJ domain"/>
    <property type="match status" value="1"/>
</dbReference>
<dbReference type="EMBL" id="JACHJS010000001">
    <property type="protein sequence ID" value="MBB4965507.1"/>
    <property type="molecule type" value="Genomic_DNA"/>
</dbReference>
<dbReference type="GO" id="GO:0005737">
    <property type="term" value="C:cytoplasm"/>
    <property type="evidence" value="ECO:0007669"/>
    <property type="project" value="TreeGrafter"/>
</dbReference>